<protein>
    <submittedName>
        <fullName evidence="1">Uncharacterized protein</fullName>
    </submittedName>
</protein>
<gene>
    <name evidence="1" type="ORF">PWYN_23400</name>
</gene>
<dbReference type="eggNOG" id="ENOG50306GX">
    <property type="taxonomic scope" value="Bacteria"/>
</dbReference>
<reference evidence="1 2" key="2">
    <citation type="submission" date="2014-10" db="EMBL/GenBank/DDBJ databases">
        <title>Comparative genomics of the Paenibacillus odorifer group.</title>
        <authorList>
            <person name="Tsai Y.-C."/>
            <person name="Martin N."/>
            <person name="Korlach J."/>
            <person name="Wiedmann M."/>
        </authorList>
    </citation>
    <scope>NUCLEOTIDE SEQUENCE [LARGE SCALE GENOMIC DNA]</scope>
    <source>
        <strain evidence="1 2">DSM 18334</strain>
    </source>
</reference>
<dbReference type="Proteomes" id="UP000029734">
    <property type="component" value="Unassembled WGS sequence"/>
</dbReference>
<evidence type="ECO:0000313" key="1">
    <source>
        <dbReference type="EMBL" id="KGE17549.1"/>
    </source>
</evidence>
<comment type="caution">
    <text evidence="1">The sequence shown here is derived from an EMBL/GenBank/DDBJ whole genome shotgun (WGS) entry which is preliminary data.</text>
</comment>
<organism evidence="1 2">
    <name type="scientific">Paenibacillus wynnii</name>
    <dbReference type="NCBI Taxonomy" id="268407"/>
    <lineage>
        <taxon>Bacteria</taxon>
        <taxon>Bacillati</taxon>
        <taxon>Bacillota</taxon>
        <taxon>Bacilli</taxon>
        <taxon>Bacillales</taxon>
        <taxon>Paenibacillaceae</taxon>
        <taxon>Paenibacillus</taxon>
    </lineage>
</organism>
<dbReference type="EMBL" id="JQCR01000003">
    <property type="protein sequence ID" value="KGE17549.1"/>
    <property type="molecule type" value="Genomic_DNA"/>
</dbReference>
<sequence>MRKQLYVAAERSEEVTIILRDGGTINGVATVSTDPDRAKVICFDGAVWIPYNEITHVNRVIQLKKNVTPK</sequence>
<proteinExistence type="predicted"/>
<keyword evidence="2" id="KW-1185">Reference proteome</keyword>
<dbReference type="OrthoDB" id="2637164at2"/>
<accession>A0A098M4S1</accession>
<reference evidence="1 2" key="1">
    <citation type="submission" date="2014-08" db="EMBL/GenBank/DDBJ databases">
        <authorList>
            <person name="den Bakker H.C."/>
        </authorList>
    </citation>
    <scope>NUCLEOTIDE SEQUENCE [LARGE SCALE GENOMIC DNA]</scope>
    <source>
        <strain evidence="1 2">DSM 18334</strain>
    </source>
</reference>
<name>A0A098M4S1_9BACL</name>
<evidence type="ECO:0000313" key="2">
    <source>
        <dbReference type="Proteomes" id="UP000029734"/>
    </source>
</evidence>
<dbReference type="RefSeq" id="WP_036656531.1">
    <property type="nucleotide sequence ID" value="NZ_JQCR01000003.1"/>
</dbReference>
<dbReference type="AlphaFoldDB" id="A0A098M4S1"/>